<keyword evidence="2" id="KW-0732">Signal</keyword>
<dbReference type="InterPro" id="IPR002048">
    <property type="entry name" value="EF_hand_dom"/>
</dbReference>
<evidence type="ECO:0000313" key="5">
    <source>
        <dbReference type="Proteomes" id="UP000218151"/>
    </source>
</evidence>
<dbReference type="SUPFAM" id="SSF47473">
    <property type="entry name" value="EF-hand"/>
    <property type="match status" value="1"/>
</dbReference>
<dbReference type="EMBL" id="NSLI01000003">
    <property type="protein sequence ID" value="PAX07588.1"/>
    <property type="molecule type" value="Genomic_DNA"/>
</dbReference>
<protein>
    <recommendedName>
        <fullName evidence="3">EF-hand domain-containing protein</fullName>
    </recommendedName>
</protein>
<comment type="caution">
    <text evidence="4">The sequence shown here is derived from an EMBL/GenBank/DDBJ whole genome shotgun (WGS) entry which is preliminary data.</text>
</comment>
<feature type="chain" id="PRO_5012584585" description="EF-hand domain-containing protein" evidence="2">
    <location>
        <begin position="20"/>
        <end position="136"/>
    </location>
</feature>
<feature type="signal peptide" evidence="2">
    <location>
        <begin position="1"/>
        <end position="19"/>
    </location>
</feature>
<dbReference type="Proteomes" id="UP000218151">
    <property type="component" value="Unassembled WGS sequence"/>
</dbReference>
<gene>
    <name evidence="4" type="ORF">CKY28_08005</name>
</gene>
<dbReference type="InterPro" id="IPR011992">
    <property type="entry name" value="EF-hand-dom_pair"/>
</dbReference>
<keyword evidence="5" id="KW-1185">Reference proteome</keyword>
<sequence length="136" mass="14786">MSVRYFIVPLALLAAPALAQETQASAAAKFSREFAQLDQNKDGVLTKDEVTQRMGRVRAQTKTGVQKIDPTHTKRLADLWFARADLNKNGKVTEAEAQTLFAAIFKRYDRNGDGVLGGERTAAGPTAPKAKAPEGR</sequence>
<dbReference type="InterPro" id="IPR018247">
    <property type="entry name" value="EF_Hand_1_Ca_BS"/>
</dbReference>
<dbReference type="Pfam" id="PF13202">
    <property type="entry name" value="EF-hand_5"/>
    <property type="match status" value="3"/>
</dbReference>
<evidence type="ECO:0000256" key="1">
    <source>
        <dbReference type="SAM" id="MobiDB-lite"/>
    </source>
</evidence>
<accession>A0A2A2SEC3</accession>
<dbReference type="OrthoDB" id="7568339at2"/>
<dbReference type="GO" id="GO:0005509">
    <property type="term" value="F:calcium ion binding"/>
    <property type="evidence" value="ECO:0007669"/>
    <property type="project" value="InterPro"/>
</dbReference>
<dbReference type="Gene3D" id="1.10.238.10">
    <property type="entry name" value="EF-hand"/>
    <property type="match status" value="1"/>
</dbReference>
<feature type="compositionally biased region" description="Low complexity" evidence="1">
    <location>
        <begin position="121"/>
        <end position="130"/>
    </location>
</feature>
<feature type="domain" description="EF-hand" evidence="3">
    <location>
        <begin position="25"/>
        <end position="60"/>
    </location>
</feature>
<evidence type="ECO:0000259" key="3">
    <source>
        <dbReference type="PROSITE" id="PS50222"/>
    </source>
</evidence>
<reference evidence="5" key="1">
    <citation type="submission" date="2017-09" db="EMBL/GenBank/DDBJ databases">
        <authorList>
            <person name="Feng G."/>
            <person name="Zhu H."/>
        </authorList>
    </citation>
    <scope>NUCLEOTIDE SEQUENCE [LARGE SCALE GENOMIC DNA]</scope>
    <source>
        <strain evidence="5">1PNM-20</strain>
    </source>
</reference>
<organism evidence="4 5">
    <name type="scientific">Sphingomonas lenta</name>
    <dbReference type="NCBI Taxonomy" id="1141887"/>
    <lineage>
        <taxon>Bacteria</taxon>
        <taxon>Pseudomonadati</taxon>
        <taxon>Pseudomonadota</taxon>
        <taxon>Alphaproteobacteria</taxon>
        <taxon>Sphingomonadales</taxon>
        <taxon>Sphingomonadaceae</taxon>
        <taxon>Sphingomonas</taxon>
    </lineage>
</organism>
<dbReference type="SMART" id="SM00054">
    <property type="entry name" value="EFh"/>
    <property type="match status" value="2"/>
</dbReference>
<evidence type="ECO:0000313" key="4">
    <source>
        <dbReference type="EMBL" id="PAX07588.1"/>
    </source>
</evidence>
<evidence type="ECO:0000256" key="2">
    <source>
        <dbReference type="SAM" id="SignalP"/>
    </source>
</evidence>
<dbReference type="RefSeq" id="WP_095997830.1">
    <property type="nucleotide sequence ID" value="NZ_NSLI01000003.1"/>
</dbReference>
<proteinExistence type="predicted"/>
<dbReference type="PROSITE" id="PS50222">
    <property type="entry name" value="EF_HAND_2"/>
    <property type="match status" value="1"/>
</dbReference>
<dbReference type="AlphaFoldDB" id="A0A2A2SEC3"/>
<feature type="region of interest" description="Disordered" evidence="1">
    <location>
        <begin position="115"/>
        <end position="136"/>
    </location>
</feature>
<name>A0A2A2SEC3_9SPHN</name>
<dbReference type="PROSITE" id="PS00018">
    <property type="entry name" value="EF_HAND_1"/>
    <property type="match status" value="1"/>
</dbReference>